<dbReference type="Proteomes" id="UP001244341">
    <property type="component" value="Chromosome 4b"/>
</dbReference>
<dbReference type="PANTHER" id="PTHR32194">
    <property type="entry name" value="METALLOPROTEASE TLDD"/>
    <property type="match status" value="1"/>
</dbReference>
<proteinExistence type="predicted"/>
<dbReference type="Gene3D" id="3.60.20.10">
    <property type="entry name" value="Glutamine Phosphoribosylpyrophosphate, subunit 1, domain 1"/>
    <property type="match status" value="1"/>
</dbReference>
<dbReference type="EMBL" id="CP126211">
    <property type="protein sequence ID" value="WIA13647.1"/>
    <property type="molecule type" value="Genomic_DNA"/>
</dbReference>
<dbReference type="SUPFAM" id="SSF56235">
    <property type="entry name" value="N-terminal nucleophile aminohydrolases (Ntn hydrolases)"/>
    <property type="match status" value="1"/>
</dbReference>
<organism evidence="3 4">
    <name type="scientific">Tetradesmus obliquus</name>
    <name type="common">Green alga</name>
    <name type="synonym">Acutodesmus obliquus</name>
    <dbReference type="NCBI Taxonomy" id="3088"/>
    <lineage>
        <taxon>Eukaryota</taxon>
        <taxon>Viridiplantae</taxon>
        <taxon>Chlorophyta</taxon>
        <taxon>core chlorophytes</taxon>
        <taxon>Chlorophyceae</taxon>
        <taxon>CS clade</taxon>
        <taxon>Sphaeropleales</taxon>
        <taxon>Scenedesmaceae</taxon>
        <taxon>Tetradesmus</taxon>
    </lineage>
</organism>
<dbReference type="InterPro" id="IPR001353">
    <property type="entry name" value="Proteasome_sua/b"/>
</dbReference>
<evidence type="ECO:0000313" key="3">
    <source>
        <dbReference type="EMBL" id="WIA13647.1"/>
    </source>
</evidence>
<name>A0ABY8TXC3_TETOB</name>
<sequence length="261" mass="26409">MHSGVRQLLLRSLALGHVQGAEVVIMGDGQATQNDFVVKPNVRKVRRIGPSAVGGFAGVAVDGLALLEKLEAKLEEHPGQLLRASVELAKMWRQDKLLRELDASLIVADAQTTLWLMGNGDVLEAGADGVIGIGSGADFAESAARALLQLHSEAQLQQQQESGSSSESAAAAEVVAAGGGQVLPSEAAAAIAGMSLFDVAKKAMSIAADCCVYTNANFSWHHILPDGSIVSGDSASAASAAAVAGGDSGAAAVGQAVTSSS</sequence>
<accession>A0ABY8TXC3</accession>
<gene>
    <name evidence="3" type="ORF">OEZ85_007210</name>
</gene>
<keyword evidence="1" id="KW-0888">Threonine protease</keyword>
<evidence type="ECO:0000256" key="1">
    <source>
        <dbReference type="ARBA" id="ARBA00022698"/>
    </source>
</evidence>
<dbReference type="InterPro" id="IPR023333">
    <property type="entry name" value="Proteasome_suB-type"/>
</dbReference>
<keyword evidence="1" id="KW-0645">Protease</keyword>
<dbReference type="NCBIfam" id="NF003964">
    <property type="entry name" value="PRK05456.1"/>
    <property type="match status" value="1"/>
</dbReference>
<evidence type="ECO:0000313" key="4">
    <source>
        <dbReference type="Proteomes" id="UP001244341"/>
    </source>
</evidence>
<dbReference type="InterPro" id="IPR029055">
    <property type="entry name" value="Ntn_hydrolases_N"/>
</dbReference>
<keyword evidence="4" id="KW-1185">Reference proteome</keyword>
<feature type="signal peptide" evidence="2">
    <location>
        <begin position="1"/>
        <end position="20"/>
    </location>
</feature>
<reference evidence="3 4" key="1">
    <citation type="submission" date="2023-05" db="EMBL/GenBank/DDBJ databases">
        <title>A 100% complete, gapless, phased diploid assembly of the Scenedesmus obliquus UTEX 3031 genome.</title>
        <authorList>
            <person name="Biondi T.C."/>
            <person name="Hanschen E.R."/>
            <person name="Kwon T."/>
            <person name="Eng W."/>
            <person name="Kruse C.P.S."/>
            <person name="Koehler S.I."/>
            <person name="Kunde Y."/>
            <person name="Gleasner C.D."/>
            <person name="You Mak K.T."/>
            <person name="Polle J."/>
            <person name="Hovde B.T."/>
            <person name="Starkenburg S.R."/>
        </authorList>
    </citation>
    <scope>NUCLEOTIDE SEQUENCE [LARGE SCALE GENOMIC DNA]</scope>
    <source>
        <strain evidence="3 4">DOE0152z</strain>
    </source>
</reference>
<protein>
    <recommendedName>
        <fullName evidence="5">Proteasome endopeptidase complex</fullName>
    </recommendedName>
</protein>
<evidence type="ECO:0000256" key="2">
    <source>
        <dbReference type="SAM" id="SignalP"/>
    </source>
</evidence>
<keyword evidence="2" id="KW-0732">Signal</keyword>
<feature type="chain" id="PRO_5045976627" description="Proteasome endopeptidase complex" evidence="2">
    <location>
        <begin position="21"/>
        <end position="261"/>
    </location>
</feature>
<dbReference type="Pfam" id="PF00227">
    <property type="entry name" value="Proteasome"/>
    <property type="match status" value="1"/>
</dbReference>
<evidence type="ECO:0008006" key="5">
    <source>
        <dbReference type="Google" id="ProtNLM"/>
    </source>
</evidence>
<keyword evidence="1" id="KW-0378">Hydrolase</keyword>
<dbReference type="PANTHER" id="PTHR32194:SF7">
    <property type="entry name" value="ATP-DEPENDENT PROTEASE SUBUNIT HSLV"/>
    <property type="match status" value="1"/>
</dbReference>